<evidence type="ECO:0000313" key="2">
    <source>
        <dbReference type="EMBL" id="MBM7415674.1"/>
    </source>
</evidence>
<comment type="caution">
    <text evidence="2">The sequence shown here is derived from an EMBL/GenBank/DDBJ whole genome shotgun (WGS) entry which is preliminary data.</text>
</comment>
<dbReference type="RefSeq" id="WP_239532428.1">
    <property type="nucleotide sequence ID" value="NZ_JAFBBK010000001.1"/>
</dbReference>
<protein>
    <submittedName>
        <fullName evidence="2">Uncharacterized protein</fullName>
    </submittedName>
</protein>
<dbReference type="EMBL" id="JAFBBK010000001">
    <property type="protein sequence ID" value="MBM7415674.1"/>
    <property type="molecule type" value="Genomic_DNA"/>
</dbReference>
<evidence type="ECO:0000256" key="1">
    <source>
        <dbReference type="SAM" id="MobiDB-lite"/>
    </source>
</evidence>
<organism evidence="2 3">
    <name type="scientific">Rhodococcoides corynebacterioides</name>
    <dbReference type="NCBI Taxonomy" id="53972"/>
    <lineage>
        <taxon>Bacteria</taxon>
        <taxon>Bacillati</taxon>
        <taxon>Actinomycetota</taxon>
        <taxon>Actinomycetes</taxon>
        <taxon>Mycobacteriales</taxon>
        <taxon>Nocardiaceae</taxon>
        <taxon>Rhodococcoides</taxon>
    </lineage>
</organism>
<name>A0ABS2KUR6_9NOCA</name>
<gene>
    <name evidence="2" type="ORF">JOE42_002407</name>
</gene>
<dbReference type="Proteomes" id="UP000703038">
    <property type="component" value="Unassembled WGS sequence"/>
</dbReference>
<sequence>MAPSHDITRSASAPSTTASRRPAKNTPFECAAALFSYDFVSGGVDYDTLESLHRGEVTEWTSALRRSGLFTDAEMDALAAQWSERPGLLLDALLRDADEMTVRRCRLAWSAMDRLAPFQMPIAHSG</sequence>
<keyword evidence="3" id="KW-1185">Reference proteome</keyword>
<reference evidence="2 3" key="1">
    <citation type="submission" date="2021-01" db="EMBL/GenBank/DDBJ databases">
        <title>Genomics of switchgrass bacterial isolates.</title>
        <authorList>
            <person name="Shade A."/>
        </authorList>
    </citation>
    <scope>NUCLEOTIDE SEQUENCE [LARGE SCALE GENOMIC DNA]</scope>
    <source>
        <strain evidence="2 3">PvP111</strain>
    </source>
</reference>
<accession>A0ABS2KUR6</accession>
<proteinExistence type="predicted"/>
<feature type="region of interest" description="Disordered" evidence="1">
    <location>
        <begin position="1"/>
        <end position="23"/>
    </location>
</feature>
<feature type="compositionally biased region" description="Low complexity" evidence="1">
    <location>
        <begin position="9"/>
        <end position="20"/>
    </location>
</feature>
<evidence type="ECO:0000313" key="3">
    <source>
        <dbReference type="Proteomes" id="UP000703038"/>
    </source>
</evidence>